<organism evidence="2 3">
    <name type="scientific">Asanoa iriomotensis</name>
    <dbReference type="NCBI Taxonomy" id="234613"/>
    <lineage>
        <taxon>Bacteria</taxon>
        <taxon>Bacillati</taxon>
        <taxon>Actinomycetota</taxon>
        <taxon>Actinomycetes</taxon>
        <taxon>Micromonosporales</taxon>
        <taxon>Micromonosporaceae</taxon>
        <taxon>Asanoa</taxon>
    </lineage>
</organism>
<evidence type="ECO:0000313" key="3">
    <source>
        <dbReference type="Proteomes" id="UP000624325"/>
    </source>
</evidence>
<evidence type="ECO:0000313" key="2">
    <source>
        <dbReference type="EMBL" id="GIF55661.1"/>
    </source>
</evidence>
<sequence>MLVPTAMVMADNATKQHVLSARPTAPTTHAPAARRRQAGAARRFTVATLRRLADNVENRGIPAPTH</sequence>
<keyword evidence="3" id="KW-1185">Reference proteome</keyword>
<protein>
    <submittedName>
        <fullName evidence="2">Uncharacterized protein</fullName>
    </submittedName>
</protein>
<name>A0ABQ4BZQ9_9ACTN</name>
<feature type="compositionally biased region" description="Low complexity" evidence="1">
    <location>
        <begin position="21"/>
        <end position="31"/>
    </location>
</feature>
<feature type="region of interest" description="Disordered" evidence="1">
    <location>
        <begin position="14"/>
        <end position="40"/>
    </location>
</feature>
<evidence type="ECO:0000256" key="1">
    <source>
        <dbReference type="SAM" id="MobiDB-lite"/>
    </source>
</evidence>
<accession>A0ABQ4BZQ9</accession>
<reference evidence="2 3" key="1">
    <citation type="submission" date="2021-01" db="EMBL/GenBank/DDBJ databases">
        <title>Whole genome shotgun sequence of Asanoa iriomotensis NBRC 100142.</title>
        <authorList>
            <person name="Komaki H."/>
            <person name="Tamura T."/>
        </authorList>
    </citation>
    <scope>NUCLEOTIDE SEQUENCE [LARGE SCALE GENOMIC DNA]</scope>
    <source>
        <strain evidence="2 3">NBRC 100142</strain>
    </source>
</reference>
<gene>
    <name evidence="2" type="ORF">Air01nite_17560</name>
</gene>
<proteinExistence type="predicted"/>
<dbReference type="Proteomes" id="UP000624325">
    <property type="component" value="Unassembled WGS sequence"/>
</dbReference>
<dbReference type="EMBL" id="BONC01000009">
    <property type="protein sequence ID" value="GIF55661.1"/>
    <property type="molecule type" value="Genomic_DNA"/>
</dbReference>
<dbReference type="RefSeq" id="WP_203701471.1">
    <property type="nucleotide sequence ID" value="NZ_BAAALU010000010.1"/>
</dbReference>
<comment type="caution">
    <text evidence="2">The sequence shown here is derived from an EMBL/GenBank/DDBJ whole genome shotgun (WGS) entry which is preliminary data.</text>
</comment>